<proteinExistence type="predicted"/>
<protein>
    <submittedName>
        <fullName evidence="1">Uncharacterized protein</fullName>
    </submittedName>
</protein>
<dbReference type="AlphaFoldDB" id="A0A392QFW4"/>
<feature type="non-terminal residue" evidence="1">
    <location>
        <position position="38"/>
    </location>
</feature>
<reference evidence="1 2" key="1">
    <citation type="journal article" date="2018" name="Front. Plant Sci.">
        <title>Red Clover (Trifolium pratense) and Zigzag Clover (T. medium) - A Picture of Genomic Similarities and Differences.</title>
        <authorList>
            <person name="Dluhosova J."/>
            <person name="Istvanek J."/>
            <person name="Nedelnik J."/>
            <person name="Repkova J."/>
        </authorList>
    </citation>
    <scope>NUCLEOTIDE SEQUENCE [LARGE SCALE GENOMIC DNA]</scope>
    <source>
        <strain evidence="2">cv. 10/8</strain>
        <tissue evidence="1">Leaf</tissue>
    </source>
</reference>
<comment type="caution">
    <text evidence="1">The sequence shown here is derived from an EMBL/GenBank/DDBJ whole genome shotgun (WGS) entry which is preliminary data.</text>
</comment>
<evidence type="ECO:0000313" key="1">
    <source>
        <dbReference type="EMBL" id="MCI22630.1"/>
    </source>
</evidence>
<keyword evidence="2" id="KW-1185">Reference proteome</keyword>
<organism evidence="1 2">
    <name type="scientific">Trifolium medium</name>
    <dbReference type="NCBI Taxonomy" id="97028"/>
    <lineage>
        <taxon>Eukaryota</taxon>
        <taxon>Viridiplantae</taxon>
        <taxon>Streptophyta</taxon>
        <taxon>Embryophyta</taxon>
        <taxon>Tracheophyta</taxon>
        <taxon>Spermatophyta</taxon>
        <taxon>Magnoliopsida</taxon>
        <taxon>eudicotyledons</taxon>
        <taxon>Gunneridae</taxon>
        <taxon>Pentapetalae</taxon>
        <taxon>rosids</taxon>
        <taxon>fabids</taxon>
        <taxon>Fabales</taxon>
        <taxon>Fabaceae</taxon>
        <taxon>Papilionoideae</taxon>
        <taxon>50 kb inversion clade</taxon>
        <taxon>NPAAA clade</taxon>
        <taxon>Hologalegina</taxon>
        <taxon>IRL clade</taxon>
        <taxon>Trifolieae</taxon>
        <taxon>Trifolium</taxon>
    </lineage>
</organism>
<dbReference type="EMBL" id="LXQA010131526">
    <property type="protein sequence ID" value="MCI22630.1"/>
    <property type="molecule type" value="Genomic_DNA"/>
</dbReference>
<accession>A0A392QFW4</accession>
<dbReference type="Proteomes" id="UP000265520">
    <property type="component" value="Unassembled WGS sequence"/>
</dbReference>
<sequence>MLVPVWQMMQRLQRRVQAKDNSTVLLMSRVYKKTLATD</sequence>
<evidence type="ECO:0000313" key="2">
    <source>
        <dbReference type="Proteomes" id="UP000265520"/>
    </source>
</evidence>
<name>A0A392QFW4_9FABA</name>